<evidence type="ECO:0000256" key="6">
    <source>
        <dbReference type="ARBA" id="ARBA00023004"/>
    </source>
</evidence>
<keyword evidence="9 11" id="KW-0472">Membrane</keyword>
<dbReference type="Proteomes" id="UP000198462">
    <property type="component" value="Unassembled WGS sequence"/>
</dbReference>
<dbReference type="SUPFAM" id="SSF56935">
    <property type="entry name" value="Porins"/>
    <property type="match status" value="1"/>
</dbReference>
<keyword evidence="2 11" id="KW-0813">Transport</keyword>
<accession>A0A219B0R9</accession>
<dbReference type="InterPro" id="IPR012910">
    <property type="entry name" value="Plug_dom"/>
</dbReference>
<evidence type="ECO:0000256" key="2">
    <source>
        <dbReference type="ARBA" id="ARBA00022448"/>
    </source>
</evidence>
<reference evidence="16" key="1">
    <citation type="submission" date="2017-05" db="EMBL/GenBank/DDBJ databases">
        <authorList>
            <person name="Lin X."/>
        </authorList>
    </citation>
    <scope>NUCLEOTIDE SEQUENCE [LARGE SCALE GENOMIC DNA]</scope>
    <source>
        <strain evidence="16">JLT2012</strain>
    </source>
</reference>
<dbReference type="InterPro" id="IPR011662">
    <property type="entry name" value="Secretin/TonB_short_N"/>
</dbReference>
<gene>
    <name evidence="15" type="ORF">B5C34_15730</name>
</gene>
<dbReference type="SMART" id="SM00965">
    <property type="entry name" value="STN"/>
    <property type="match status" value="1"/>
</dbReference>
<protein>
    <recommendedName>
        <fullName evidence="14">Secretin/TonB short N-terminal domain-containing protein</fullName>
    </recommendedName>
</protein>
<feature type="chain" id="PRO_5012148996" description="Secretin/TonB short N-terminal domain-containing protein" evidence="13">
    <location>
        <begin position="32"/>
        <end position="849"/>
    </location>
</feature>
<comment type="similarity">
    <text evidence="11 12">Belongs to the TonB-dependent receptor family.</text>
</comment>
<dbReference type="AlphaFoldDB" id="A0A219B0R9"/>
<evidence type="ECO:0000256" key="5">
    <source>
        <dbReference type="ARBA" id="ARBA00022692"/>
    </source>
</evidence>
<evidence type="ECO:0000313" key="16">
    <source>
        <dbReference type="Proteomes" id="UP000198462"/>
    </source>
</evidence>
<dbReference type="InterPro" id="IPR039426">
    <property type="entry name" value="TonB-dep_rcpt-like"/>
</dbReference>
<dbReference type="OrthoDB" id="127311at2"/>
<dbReference type="Pfam" id="PF07660">
    <property type="entry name" value="STN"/>
    <property type="match status" value="1"/>
</dbReference>
<comment type="caution">
    <text evidence="15">The sequence shown here is derived from an EMBL/GenBank/DDBJ whole genome shotgun (WGS) entry which is preliminary data.</text>
</comment>
<keyword evidence="5 11" id="KW-0812">Transmembrane</keyword>
<dbReference type="Gene3D" id="3.55.50.30">
    <property type="match status" value="1"/>
</dbReference>
<keyword evidence="4" id="KW-0410">Iron transport</keyword>
<sequence>MTGKRIRHSFLSGFSVVAAAMAMVEAAPAHAQEETYNFNIPQQDLESVLRQFAAESGQQVTFDAAVVRGLQAPPLEGDFTAREALDYLLAESGLRARKGRSGLFIVQSATTQGAAEGYRTVPTRTAGATSAAANVIIVTAQKRGEALEDVPASISVLTNREIEGRNIVGMEDYLSTVPGVSFVGTGPSLNQIIIRGVGTTLYEQATTSSYFGEVPLTDSISGSGEVGGTTSDLKLVDVERVEVLKGPQGTLFGAGSIGGVVRTIPVAPRLNEVSGSLKAGYGLLDRSDEDDTTLEAVLNLPLVDDRLALRVVGYRMERGGYVERVSTPELEAESARTGLPVDLGQDLGDLLYVGGRAALLWQATDRLSVTVTAATQTLEEDGPAVVDLDLGGYQSQQLRTPGAEELSESEFWFVNAVGEYDFDWMSATASYTHIDEEKVRQEYSEYSSLGALLGFSADKQGDIFELRFASNLEGPLQFVTGVYYEEFSRRQDQVAEWGGLETETPFGLPILDSSPGPNGLPVIWRYPINKFETLDQKAVFGEVSYEIIPALTLTGGARWFKYNRDLLSLGNEFFSVAEVTQSGTKKDGTTFKASLSYEPTEDSLLYAKWATGFRLGGSQLVPPASVCDVDNDGNLDFTNAPLRDGYDSDEVDSYEIGGKLNLNSRARVSAAVYRNDWNGIPVLVSDTSDTCPGFQSVTANAGGARTQGVEVETTIDLAAALQLSGAFSYTDTEFLDDGIGQEGDRLPLSPEFTYSLGLLYDFTLGAHDAYVRADYSYVDGFKTNATDTYPRVQSRSLVSMRASVDLDPLTVSLYVQNLLNDDALVAPDNTLIGRRLRPRVIGAELAYRF</sequence>
<evidence type="ECO:0000256" key="11">
    <source>
        <dbReference type="PROSITE-ProRule" id="PRU01360"/>
    </source>
</evidence>
<keyword evidence="6" id="KW-0408">Iron</keyword>
<evidence type="ECO:0000256" key="8">
    <source>
        <dbReference type="ARBA" id="ARBA00023077"/>
    </source>
</evidence>
<dbReference type="Pfam" id="PF00593">
    <property type="entry name" value="TonB_dep_Rec_b-barrel"/>
    <property type="match status" value="1"/>
</dbReference>
<dbReference type="InterPro" id="IPR036942">
    <property type="entry name" value="Beta-barrel_TonB_sf"/>
</dbReference>
<evidence type="ECO:0000259" key="14">
    <source>
        <dbReference type="SMART" id="SM00965"/>
    </source>
</evidence>
<dbReference type="PROSITE" id="PS52016">
    <property type="entry name" value="TONB_DEPENDENT_REC_3"/>
    <property type="match status" value="1"/>
</dbReference>
<evidence type="ECO:0000256" key="7">
    <source>
        <dbReference type="ARBA" id="ARBA00023065"/>
    </source>
</evidence>
<organism evidence="15 16">
    <name type="scientific">Pacificimonas flava</name>
    <dbReference type="NCBI Taxonomy" id="1234595"/>
    <lineage>
        <taxon>Bacteria</taxon>
        <taxon>Pseudomonadati</taxon>
        <taxon>Pseudomonadota</taxon>
        <taxon>Alphaproteobacteria</taxon>
        <taxon>Sphingomonadales</taxon>
        <taxon>Sphingosinicellaceae</taxon>
        <taxon>Pacificimonas</taxon>
    </lineage>
</organism>
<keyword evidence="8 12" id="KW-0798">TonB box</keyword>
<evidence type="ECO:0000256" key="4">
    <source>
        <dbReference type="ARBA" id="ARBA00022496"/>
    </source>
</evidence>
<name>A0A219B0R9_9SPHN</name>
<feature type="domain" description="Secretin/TonB short N-terminal" evidence="14">
    <location>
        <begin position="58"/>
        <end position="109"/>
    </location>
</feature>
<evidence type="ECO:0000256" key="3">
    <source>
        <dbReference type="ARBA" id="ARBA00022452"/>
    </source>
</evidence>
<evidence type="ECO:0000256" key="12">
    <source>
        <dbReference type="RuleBase" id="RU003357"/>
    </source>
</evidence>
<proteinExistence type="inferred from homology"/>
<dbReference type="EMBL" id="NFZT01000007">
    <property type="protein sequence ID" value="OWV31942.1"/>
    <property type="molecule type" value="Genomic_DNA"/>
</dbReference>
<feature type="signal peptide" evidence="13">
    <location>
        <begin position="1"/>
        <end position="31"/>
    </location>
</feature>
<dbReference type="InterPro" id="IPR000531">
    <property type="entry name" value="Beta-barrel_TonB"/>
</dbReference>
<keyword evidence="13" id="KW-0732">Signal</keyword>
<dbReference type="GO" id="GO:0009279">
    <property type="term" value="C:cell outer membrane"/>
    <property type="evidence" value="ECO:0007669"/>
    <property type="project" value="UniProtKB-SubCell"/>
</dbReference>
<keyword evidence="3 11" id="KW-1134">Transmembrane beta strand</keyword>
<dbReference type="Gene3D" id="2.40.170.20">
    <property type="entry name" value="TonB-dependent receptor, beta-barrel domain"/>
    <property type="match status" value="1"/>
</dbReference>
<dbReference type="Pfam" id="PF07715">
    <property type="entry name" value="Plug"/>
    <property type="match status" value="1"/>
</dbReference>
<dbReference type="PANTHER" id="PTHR32552">
    <property type="entry name" value="FERRICHROME IRON RECEPTOR-RELATED"/>
    <property type="match status" value="1"/>
</dbReference>
<evidence type="ECO:0000256" key="1">
    <source>
        <dbReference type="ARBA" id="ARBA00004571"/>
    </source>
</evidence>
<dbReference type="PANTHER" id="PTHR32552:SF81">
    <property type="entry name" value="TONB-DEPENDENT OUTER MEMBRANE RECEPTOR"/>
    <property type="match status" value="1"/>
</dbReference>
<keyword evidence="7" id="KW-0406">Ion transport</keyword>
<keyword evidence="16" id="KW-1185">Reference proteome</keyword>
<keyword evidence="10 11" id="KW-0998">Cell outer membrane</keyword>
<evidence type="ECO:0000313" key="15">
    <source>
        <dbReference type="EMBL" id="OWV31942.1"/>
    </source>
</evidence>
<dbReference type="CDD" id="cd01347">
    <property type="entry name" value="ligand_gated_channel"/>
    <property type="match status" value="1"/>
</dbReference>
<evidence type="ECO:0000256" key="9">
    <source>
        <dbReference type="ARBA" id="ARBA00023136"/>
    </source>
</evidence>
<evidence type="ECO:0000256" key="10">
    <source>
        <dbReference type="ARBA" id="ARBA00023237"/>
    </source>
</evidence>
<evidence type="ECO:0000256" key="13">
    <source>
        <dbReference type="SAM" id="SignalP"/>
    </source>
</evidence>
<dbReference type="GO" id="GO:0006826">
    <property type="term" value="P:iron ion transport"/>
    <property type="evidence" value="ECO:0007669"/>
    <property type="project" value="UniProtKB-KW"/>
</dbReference>
<comment type="subcellular location">
    <subcellularLocation>
        <location evidence="1 11">Cell outer membrane</location>
        <topology evidence="1 11">Multi-pass membrane protein</topology>
    </subcellularLocation>
</comment>